<feature type="domain" description="Death" evidence="3">
    <location>
        <begin position="6"/>
        <end position="93"/>
    </location>
</feature>
<evidence type="ECO:0000313" key="5">
    <source>
        <dbReference type="Proteomes" id="UP000694845"/>
    </source>
</evidence>
<dbReference type="PANTHER" id="PTHR46312">
    <property type="entry name" value="NACHT DOMAIN-CONTAINING PROTEIN"/>
    <property type="match status" value="1"/>
</dbReference>
<sequence>MQSTLDEVTLRYVASHLGKEWKALATYLGVRNDEVDRIQASHRGTEEQIFQMLMTWCQRWDTPSNHGGKLSFLRDCLIKSKRSDLAESLLDSTDHLMDWNFNRCCEEFIEYYRNTMGVVALLPWVPSEVSKVSYIGVKLQFTEQAKKAGRLVKFRNIDSYEDLLRLEYHDSQPVRFILLSGIAGSGKTTVVSTIATDWASKKRGSPLSNFSLLIALSVRELKRAADLGEAIFDQILAKDTTVSLKSLINRIQSHAEEVLVVLDGADEFDEDGSQLPSEGDIIGIISNKILRGCTVIVTTRPHTVDKLCELNPSFIRVEISGFSDSGVKEYIQNFFKGYDPKVSAALDHQLIESEGLYSLAKIPMMLLLICLIWSEENELPETLTELFKEAALFMLKRYSQRTGNHSQEEQFLESEWMEFVQALGKTALDGVLLPGQKLVLKPSDFENSQMVDKACSVGILSKEKVRSKLSSVQHVTFFHKTFQEAIAGFYWASLVETDGDSFNRYRKQISEENSFNLEYVLRFCCGANVKAAKSLLTHVTDCFSTKCSEPAMTTELKNVPNRIILKPVSSEEIRGKKMQRLWLMMHFEAHSRDLHSIDKPMDRHKLKFDFDCTEEERNAFGFLVDCASSVCESFLNEIHQVSMSSINEKSAPVVATILKQGMVNIRDINLQFGESECEEAGCHWQMDLGYALSKIQLRNLSLSGHSLLQKQDISAIFGTLNSSAVSYSLETLTLSSVAFNPRYLKEFLEKQSMQQPALPHSQTYTCTNTCDRDEDLEEASKGLPTGSLKVLDVRHCQSDSSAFCLKRPFPNLQVLRLIDDGLQEEDMWHINSLLSRSPMLLEVDFSRNNIGHGFMRLTEQLSHLGQLQVLKLTDTGLNSDQFVHLARQLRVANLRVLSLSCYKYSPKTITAEALLAILQWSCMCSSLKELDVKQCVREFPDVEVSADPRTAQPIEEILQSSMENLDLSSNRLGKYAPQIIKLFSYMPSLKNLDMSGIGLTYPDAVLLVEVLPSCQRMQELHVGDNNKMGNSGLEALLKVTPKLPDLNYLSLPDKDGEPPEMVRECLRHGHRYSIIRYFYQFNRPQIAAVVEVIKRFEQEGQKDLR</sequence>
<feature type="domain" description="NACHT" evidence="4">
    <location>
        <begin position="175"/>
        <end position="375"/>
    </location>
</feature>
<dbReference type="SUPFAM" id="SSF52047">
    <property type="entry name" value="RNI-like"/>
    <property type="match status" value="1"/>
</dbReference>
<gene>
    <name evidence="6" type="primary">LOC110973296</name>
</gene>
<dbReference type="Pfam" id="PF05729">
    <property type="entry name" value="NACHT"/>
    <property type="match status" value="1"/>
</dbReference>
<name>A0A8B7XHH7_ACAPL</name>
<dbReference type="SUPFAM" id="SSF52540">
    <property type="entry name" value="P-loop containing nucleoside triphosphate hydrolases"/>
    <property type="match status" value="1"/>
</dbReference>
<dbReference type="InterPro" id="IPR011029">
    <property type="entry name" value="DEATH-like_dom_sf"/>
</dbReference>
<dbReference type="OrthoDB" id="1394818at2759"/>
<dbReference type="Gene3D" id="1.10.533.10">
    <property type="entry name" value="Death Domain, Fas"/>
    <property type="match status" value="1"/>
</dbReference>
<dbReference type="InterPro" id="IPR027417">
    <property type="entry name" value="P-loop_NTPase"/>
</dbReference>
<dbReference type="SMART" id="SM00005">
    <property type="entry name" value="DEATH"/>
    <property type="match status" value="1"/>
</dbReference>
<dbReference type="Pfam" id="PF00531">
    <property type="entry name" value="Death"/>
    <property type="match status" value="1"/>
</dbReference>
<dbReference type="GO" id="GO:0007165">
    <property type="term" value="P:signal transduction"/>
    <property type="evidence" value="ECO:0007669"/>
    <property type="project" value="InterPro"/>
</dbReference>
<evidence type="ECO:0000313" key="6">
    <source>
        <dbReference type="RefSeq" id="XP_022079681.1"/>
    </source>
</evidence>
<keyword evidence="1" id="KW-0547">Nucleotide-binding</keyword>
<dbReference type="InterPro" id="IPR000488">
    <property type="entry name" value="Death_dom"/>
</dbReference>
<dbReference type="InterPro" id="IPR007111">
    <property type="entry name" value="NACHT_NTPase"/>
</dbReference>
<evidence type="ECO:0000256" key="1">
    <source>
        <dbReference type="ARBA" id="ARBA00022741"/>
    </source>
</evidence>
<evidence type="ECO:0000256" key="2">
    <source>
        <dbReference type="ARBA" id="ARBA00022840"/>
    </source>
</evidence>
<dbReference type="AlphaFoldDB" id="A0A8B7XHH7"/>
<dbReference type="PROSITE" id="PS50837">
    <property type="entry name" value="NACHT"/>
    <property type="match status" value="1"/>
</dbReference>
<dbReference type="InterPro" id="IPR032675">
    <property type="entry name" value="LRR_dom_sf"/>
</dbReference>
<accession>A0A8B7XHH7</accession>
<evidence type="ECO:0000259" key="4">
    <source>
        <dbReference type="PROSITE" id="PS50837"/>
    </source>
</evidence>
<dbReference type="Pfam" id="PF13516">
    <property type="entry name" value="LRR_6"/>
    <property type="match status" value="1"/>
</dbReference>
<dbReference type="Gene3D" id="3.40.50.300">
    <property type="entry name" value="P-loop containing nucleotide triphosphate hydrolases"/>
    <property type="match status" value="1"/>
</dbReference>
<dbReference type="Proteomes" id="UP000694845">
    <property type="component" value="Unplaced"/>
</dbReference>
<dbReference type="InterPro" id="IPR001611">
    <property type="entry name" value="Leu-rich_rpt"/>
</dbReference>
<evidence type="ECO:0000259" key="3">
    <source>
        <dbReference type="PROSITE" id="PS50017"/>
    </source>
</evidence>
<keyword evidence="5" id="KW-1185">Reference proteome</keyword>
<reference evidence="6" key="1">
    <citation type="submission" date="2025-08" db="UniProtKB">
        <authorList>
            <consortium name="RefSeq"/>
        </authorList>
    </citation>
    <scope>IDENTIFICATION</scope>
</reference>
<dbReference type="RefSeq" id="XP_022079681.1">
    <property type="nucleotide sequence ID" value="XM_022223989.1"/>
</dbReference>
<dbReference type="GeneID" id="110973296"/>
<dbReference type="Gene3D" id="3.80.10.10">
    <property type="entry name" value="Ribonuclease Inhibitor"/>
    <property type="match status" value="2"/>
</dbReference>
<dbReference type="GO" id="GO:0005524">
    <property type="term" value="F:ATP binding"/>
    <property type="evidence" value="ECO:0007669"/>
    <property type="project" value="UniProtKB-KW"/>
</dbReference>
<dbReference type="PANTHER" id="PTHR46312:SF2">
    <property type="entry name" value="NUCLEOTIDE-BINDING OLIGOMERIZATION DOMAIN-CONTAINING PROTEIN 2-LIKE"/>
    <property type="match status" value="1"/>
</dbReference>
<organism evidence="5 6">
    <name type="scientific">Acanthaster planci</name>
    <name type="common">Crown-of-thorns starfish</name>
    <dbReference type="NCBI Taxonomy" id="133434"/>
    <lineage>
        <taxon>Eukaryota</taxon>
        <taxon>Metazoa</taxon>
        <taxon>Echinodermata</taxon>
        <taxon>Eleutherozoa</taxon>
        <taxon>Asterozoa</taxon>
        <taxon>Asteroidea</taxon>
        <taxon>Valvatacea</taxon>
        <taxon>Valvatida</taxon>
        <taxon>Acanthasteridae</taxon>
        <taxon>Acanthaster</taxon>
    </lineage>
</organism>
<dbReference type="PROSITE" id="PS50017">
    <property type="entry name" value="DEATH_DOMAIN"/>
    <property type="match status" value="1"/>
</dbReference>
<protein>
    <submittedName>
        <fullName evidence="6">Protein NLRC5-like</fullName>
    </submittedName>
</protein>
<dbReference type="CDD" id="cd01670">
    <property type="entry name" value="Death"/>
    <property type="match status" value="1"/>
</dbReference>
<dbReference type="KEGG" id="aplc:110973296"/>
<proteinExistence type="predicted"/>
<dbReference type="OMA" id="FLESEWM"/>
<dbReference type="SUPFAM" id="SSF47986">
    <property type="entry name" value="DEATH domain"/>
    <property type="match status" value="1"/>
</dbReference>
<keyword evidence="2" id="KW-0067">ATP-binding</keyword>